<evidence type="ECO:0000313" key="2">
    <source>
        <dbReference type="EMBL" id="KAG6452540.1"/>
    </source>
</evidence>
<protein>
    <recommendedName>
        <fullName evidence="1">Cilia- and flagella-associated protein 47 domain-containing protein</fullName>
    </recommendedName>
</protein>
<comment type="caution">
    <text evidence="2">The sequence shown here is derived from an EMBL/GenBank/DDBJ whole genome shotgun (WGS) entry which is preliminary data.</text>
</comment>
<sequence length="1750" mass="201034">MCDFYNSDNVFKKFKVVEFPTSFVGLATTQELDVEIDLNTRAYLKTMHDGSLIKLNDAREISASHRAFDITQINSHVIQITFIPKTECISRAKRKKQSDNRFVFDLRLIKVDGVNCCDNELHSEIGRYYISGQFEYCKIAHHPKVISFGEVIMNTVVKKYLRIRNESNVIAAKVQYVRMPGFEVAPERFTILPNSSKRICVSVKPNCLKVGNTLIFKITNPHSVLDESFNSKSENANYIKYLISTELNVIVLGRLRDVKIESMHKLIEQDRKYTYVQEELHIHQQRKEVANQQLQVCKSTYAKMPLKENFSTKKEKCYLEAQLKAKKTPDDFCKKLRQGLTPYDLFDILFLPFSINFGRVGLSTCGEQDVIIKNKTRLDVTIQFIKDECVLYTDKKLSSTIIKVKGSSEVTLKIFCLGFVEGNYRGTFEYIVENKYYKKHPYCLQVGNPTLMIQDKSLKFGMVTTESFITSVPIRIFNYFNITVDFKWEDLPSDVPFEIIPNAGSIPKHGCKICDVLYICKPTKTKTHEVDFISESKTTKIVPVELSIITRKLSIKFLQPAVVFKDIALNLETVERVKLENSSREIALFHVVEPLIPGLKVEPMNGIIRPKMIMTFEITVKISCVLEFAFDICLKINNKENVVLPVSGNVIEPKIIIHPKNIYMARIPCFMITYVPLTFQNLSALRTEVDVLDTGDENVFEVYIAHGNEKQRVFHFFVDGGQAKTVFIKVCDVFRREYEMYVPFRINGLLGPPDHNSWTTELQHYVGEYEQFYENNSKVKLKTVNKDISYCRIAGVITVPWIIFSIDKFEIEYIPHGSNSIEFTMTNVSKYYLYITILTSKISPNFSLNLNTEINDSVINESHIKFELDRKKEVLLSLKFHPKSHGKFVATALLFLDKQMTIPYYNLTFFGKRQAPVMVPSTTRLIFPPCYVGTEIKRIITVKMEAESDMDSFRCVSKEESNLSVKFIDFEVVGEQDGALTVLTVEIKVCCQTTYARNITLSFHHECGSGCEVEVHFCYTHCALTLHANCFVKPADNPYPYFPLSSQSTLYEYMERCSIFLEKWMFQQGFRRDLYPVIPDTFHAISSAISSQPSGTKTKGINVSFLNFVRRIAGPLMKHIRKISIHGVDESFKCVKEIHDTYREIINLLKSRGADLWVLKARFLLSYEQFVIYSENVTPKCNADILLTQELLENSKLFNRLNKQSWIDFILQSYKVFVMDSCFFECVCVSSQPRDIVKVIVDWYNEHIMIQHNKLRGKDKPVKVLTNITTDLSDGIAIASTILNYCPFMEEHFSIFCEVDQNAKEGAIINNACLIIEAMNQLRLYFPLVSKDFLRPNFLQMLFLSIHLYVTLPMFKPKDTIKLNPPLLRSSTRQVSICPSSQESLIFNYMILNNNGNNFIVEKSTSGDNGKKMFLSVKYIANFVSEESCILLVHGYNKTRIFDTYIVFLLRGQVGVLNPLRKSKVTGPLYRPNKVDVLVSSPFAVSATFKIYVSDNEPTIPVEFEDSNTRRFFIRRLNLIDKEITLSGLPKESGQEVQEHKLYLQLICLSTQVGNTWLWFRSSIGEFFIRVTTQPRWDLAIDTLQAKVQTWPMDPCSCGEACECYRTTILMIPHRNELMVKSLRYALIENASDIMMQIFDQLIETTTGKIILSMLLAEGGTNMTDVHHILRSETTYRITSRALLPRLDHVTFSPHTGAVLPLPVTLPANDKSEKYSVTFTSDCGMDIRTYRILFIENDQVTSNVFVSGTF</sequence>
<organism evidence="2 3">
    <name type="scientific">Manduca sexta</name>
    <name type="common">Tobacco hawkmoth</name>
    <name type="synonym">Tobacco hornworm</name>
    <dbReference type="NCBI Taxonomy" id="7130"/>
    <lineage>
        <taxon>Eukaryota</taxon>
        <taxon>Metazoa</taxon>
        <taxon>Ecdysozoa</taxon>
        <taxon>Arthropoda</taxon>
        <taxon>Hexapoda</taxon>
        <taxon>Insecta</taxon>
        <taxon>Pterygota</taxon>
        <taxon>Neoptera</taxon>
        <taxon>Endopterygota</taxon>
        <taxon>Lepidoptera</taxon>
        <taxon>Glossata</taxon>
        <taxon>Ditrysia</taxon>
        <taxon>Bombycoidea</taxon>
        <taxon>Sphingidae</taxon>
        <taxon>Sphinginae</taxon>
        <taxon>Sphingini</taxon>
        <taxon>Manduca</taxon>
    </lineage>
</organism>
<dbReference type="InterPro" id="IPR056343">
    <property type="entry name" value="CFAP47_dom"/>
</dbReference>
<name>A0A922CMH6_MANSE</name>
<dbReference type="Pfam" id="PF24529">
    <property type="entry name" value="CFAP47"/>
    <property type="match status" value="1"/>
</dbReference>
<dbReference type="Gene3D" id="2.60.40.10">
    <property type="entry name" value="Immunoglobulins"/>
    <property type="match status" value="2"/>
</dbReference>
<proteinExistence type="predicted"/>
<dbReference type="Proteomes" id="UP000791440">
    <property type="component" value="Unassembled WGS sequence"/>
</dbReference>
<keyword evidence="3" id="KW-1185">Reference proteome</keyword>
<reference evidence="2" key="2">
    <citation type="submission" date="2020-12" db="EMBL/GenBank/DDBJ databases">
        <authorList>
            <person name="Kanost M."/>
        </authorList>
    </citation>
    <scope>NUCLEOTIDE SEQUENCE</scope>
</reference>
<evidence type="ECO:0000259" key="1">
    <source>
        <dbReference type="Pfam" id="PF24529"/>
    </source>
</evidence>
<accession>A0A922CMH6</accession>
<dbReference type="PANTHER" id="PTHR45912:SF3">
    <property type="entry name" value="CILIA- AND FLAGELLA-ASSOCIATED PROTEIN 47"/>
    <property type="match status" value="1"/>
</dbReference>
<gene>
    <name evidence="2" type="ORF">O3G_MSEX007685</name>
</gene>
<dbReference type="GO" id="GO:0005929">
    <property type="term" value="C:cilium"/>
    <property type="evidence" value="ECO:0007669"/>
    <property type="project" value="TreeGrafter"/>
</dbReference>
<dbReference type="GO" id="GO:0060271">
    <property type="term" value="P:cilium assembly"/>
    <property type="evidence" value="ECO:0007669"/>
    <property type="project" value="TreeGrafter"/>
</dbReference>
<dbReference type="PANTHER" id="PTHR45912">
    <property type="entry name" value="CILIA- AND FLAGELLA-ASSOCIATED PROTEIN 47"/>
    <property type="match status" value="1"/>
</dbReference>
<dbReference type="EMBL" id="JH668426">
    <property type="protein sequence ID" value="KAG6452540.1"/>
    <property type="molecule type" value="Genomic_DNA"/>
</dbReference>
<dbReference type="InterPro" id="IPR013783">
    <property type="entry name" value="Ig-like_fold"/>
</dbReference>
<reference evidence="2" key="1">
    <citation type="journal article" date="2016" name="Insect Biochem. Mol. Biol.">
        <title>Multifaceted biological insights from a draft genome sequence of the tobacco hornworm moth, Manduca sexta.</title>
        <authorList>
            <person name="Kanost M.R."/>
            <person name="Arrese E.L."/>
            <person name="Cao X."/>
            <person name="Chen Y.R."/>
            <person name="Chellapilla S."/>
            <person name="Goldsmith M.R."/>
            <person name="Grosse-Wilde E."/>
            <person name="Heckel D.G."/>
            <person name="Herndon N."/>
            <person name="Jiang H."/>
            <person name="Papanicolaou A."/>
            <person name="Qu J."/>
            <person name="Soulages J.L."/>
            <person name="Vogel H."/>
            <person name="Walters J."/>
            <person name="Waterhouse R.M."/>
            <person name="Ahn S.J."/>
            <person name="Almeida F.C."/>
            <person name="An C."/>
            <person name="Aqrawi P."/>
            <person name="Bretschneider A."/>
            <person name="Bryant W.B."/>
            <person name="Bucks S."/>
            <person name="Chao H."/>
            <person name="Chevignon G."/>
            <person name="Christen J.M."/>
            <person name="Clarke D.F."/>
            <person name="Dittmer N.T."/>
            <person name="Ferguson L.C.F."/>
            <person name="Garavelou S."/>
            <person name="Gordon K.H.J."/>
            <person name="Gunaratna R.T."/>
            <person name="Han Y."/>
            <person name="Hauser F."/>
            <person name="He Y."/>
            <person name="Heidel-Fischer H."/>
            <person name="Hirsh A."/>
            <person name="Hu Y."/>
            <person name="Jiang H."/>
            <person name="Kalra D."/>
            <person name="Klinner C."/>
            <person name="Konig C."/>
            <person name="Kovar C."/>
            <person name="Kroll A.R."/>
            <person name="Kuwar S.S."/>
            <person name="Lee S.L."/>
            <person name="Lehman R."/>
            <person name="Li K."/>
            <person name="Li Z."/>
            <person name="Liang H."/>
            <person name="Lovelace S."/>
            <person name="Lu Z."/>
            <person name="Mansfield J.H."/>
            <person name="McCulloch K.J."/>
            <person name="Mathew T."/>
            <person name="Morton B."/>
            <person name="Muzny D.M."/>
            <person name="Neunemann D."/>
            <person name="Ongeri F."/>
            <person name="Pauchet Y."/>
            <person name="Pu L.L."/>
            <person name="Pyrousis I."/>
            <person name="Rao X.J."/>
            <person name="Redding A."/>
            <person name="Roesel C."/>
            <person name="Sanchez-Gracia A."/>
            <person name="Schaack S."/>
            <person name="Shukla A."/>
            <person name="Tetreau G."/>
            <person name="Wang Y."/>
            <person name="Xiong G.H."/>
            <person name="Traut W."/>
            <person name="Walsh T.K."/>
            <person name="Worley K.C."/>
            <person name="Wu D."/>
            <person name="Wu W."/>
            <person name="Wu Y.Q."/>
            <person name="Zhang X."/>
            <person name="Zou Z."/>
            <person name="Zucker H."/>
            <person name="Briscoe A.D."/>
            <person name="Burmester T."/>
            <person name="Clem R.J."/>
            <person name="Feyereisen R."/>
            <person name="Grimmelikhuijzen C.J.P."/>
            <person name="Hamodrakas S.J."/>
            <person name="Hansson B.S."/>
            <person name="Huguet E."/>
            <person name="Jermiin L.S."/>
            <person name="Lan Q."/>
            <person name="Lehman H.K."/>
            <person name="Lorenzen M."/>
            <person name="Merzendorfer H."/>
            <person name="Michalopoulos I."/>
            <person name="Morton D.B."/>
            <person name="Muthukrishnan S."/>
            <person name="Oakeshott J.G."/>
            <person name="Palmer W."/>
            <person name="Park Y."/>
            <person name="Passarelli A.L."/>
            <person name="Rozas J."/>
            <person name="Schwartz L.M."/>
            <person name="Smith W."/>
            <person name="Southgate A."/>
            <person name="Vilcinskas A."/>
            <person name="Vogt R."/>
            <person name="Wang P."/>
            <person name="Werren J."/>
            <person name="Yu X.Q."/>
            <person name="Zhou J.J."/>
            <person name="Brown S.J."/>
            <person name="Scherer S.E."/>
            <person name="Richards S."/>
            <person name="Blissard G.W."/>
        </authorList>
    </citation>
    <scope>NUCLEOTIDE SEQUENCE</scope>
</reference>
<evidence type="ECO:0000313" key="3">
    <source>
        <dbReference type="Proteomes" id="UP000791440"/>
    </source>
</evidence>
<feature type="domain" description="Cilia- and flagella-associated protein 47" evidence="1">
    <location>
        <begin position="1136"/>
        <end position="1219"/>
    </location>
</feature>